<reference evidence="2 3" key="1">
    <citation type="journal article" date="2011" name="Genome Biol.">
        <title>Comparative genome sequence analysis underscores mycoparasitism as the ancestral life style of Trichoderma.</title>
        <authorList>
            <person name="Kubicek C.P."/>
            <person name="Herrera-Estrella A."/>
            <person name="Seidl-Seiboth V."/>
            <person name="Martinez D.A."/>
            <person name="Druzhinina I.S."/>
            <person name="Thon M."/>
            <person name="Zeilinger S."/>
            <person name="Casas-Flores S."/>
            <person name="Horwitz B.A."/>
            <person name="Mukherjee P.K."/>
            <person name="Mukherjee M."/>
            <person name="Kredics L."/>
            <person name="Alcaraz L.D."/>
            <person name="Aerts A."/>
            <person name="Antal Z."/>
            <person name="Atanasova L."/>
            <person name="Cervantes-Badillo M.G."/>
            <person name="Challacombe J."/>
            <person name="Chertkov O."/>
            <person name="McCluskey K."/>
            <person name="Coulpier F."/>
            <person name="Deshpande N."/>
            <person name="von Doehren H."/>
            <person name="Ebbole D.J."/>
            <person name="Esquivel-Naranjo E.U."/>
            <person name="Fekete E."/>
            <person name="Flipphi M."/>
            <person name="Glaser F."/>
            <person name="Gomez-Rodriguez E.Y."/>
            <person name="Gruber S."/>
            <person name="Han C."/>
            <person name="Henrissat B."/>
            <person name="Hermosa R."/>
            <person name="Hernandez-Onate M."/>
            <person name="Karaffa L."/>
            <person name="Kosti I."/>
            <person name="Le Crom S."/>
            <person name="Lindquist E."/>
            <person name="Lucas S."/>
            <person name="Luebeck M."/>
            <person name="Luebeck P.S."/>
            <person name="Margeot A."/>
            <person name="Metz B."/>
            <person name="Misra M."/>
            <person name="Nevalainen H."/>
            <person name="Omann M."/>
            <person name="Packer N."/>
            <person name="Perrone G."/>
            <person name="Uresti-Rivera E.E."/>
            <person name="Salamov A."/>
            <person name="Schmoll M."/>
            <person name="Seiboth B."/>
            <person name="Shapiro H."/>
            <person name="Sukno S."/>
            <person name="Tamayo-Ramos J.A."/>
            <person name="Tisch D."/>
            <person name="Wiest A."/>
            <person name="Wilkinson H.H."/>
            <person name="Zhang M."/>
            <person name="Coutinho P.M."/>
            <person name="Kenerley C.M."/>
            <person name="Monte E."/>
            <person name="Baker S.E."/>
            <person name="Grigoriev I.V."/>
        </authorList>
    </citation>
    <scope>NUCLEOTIDE SEQUENCE [LARGE SCALE GENOMIC DNA]</scope>
    <source>
        <strain evidence="3">ATCC 20476 / IMI 206040</strain>
    </source>
</reference>
<comment type="caution">
    <text evidence="2">The sequence shown here is derived from an EMBL/GenBank/DDBJ whole genome shotgun (WGS) entry which is preliminary data.</text>
</comment>
<feature type="region of interest" description="Disordered" evidence="1">
    <location>
        <begin position="196"/>
        <end position="221"/>
    </location>
</feature>
<dbReference type="Proteomes" id="UP000005426">
    <property type="component" value="Unassembled WGS sequence"/>
</dbReference>
<sequence length="372" mass="42043">MPEAQEQVEKCKFEHSFPNSSATWTNENGQMQSVDCLSLDINMDTLTTNKAMFKLSCSIFLKKKDNNKLFIYLFILPPNIRTIELEVNGGNVSLHFYMDRNAALVVPRDDPVEPKARSEQLLNLMKALSLVKDFTIQLGNTDIPESIKSNLDHAASIFSPNSQCRPGTNEEISDLKSLYNGKGGEVFNVTAATTSISKEASVPPPYPSNKHKRKREQSASGEVIHDLRKDLETRLARMEACLAETQSRLAKTESRLAELEASREESGEEGTDRGKYGEEEVATQVGELLDDFIYSHALENMVEDLVGKYMSHLNVDVDDMFAEKENRFDETIEEIKQDVMKDCREIVLEQVKHHLAELIDTRLELSFSKKES</sequence>
<dbReference type="AlphaFoldDB" id="G9NJY6"/>
<dbReference type="HOGENOM" id="CLU_744068_0_0_1"/>
<gene>
    <name evidence="2" type="ORF">TRIATDRAFT_297864</name>
</gene>
<dbReference type="EMBL" id="ABDG02000017">
    <property type="protein sequence ID" value="EHK49207.1"/>
    <property type="molecule type" value="Genomic_DNA"/>
</dbReference>
<evidence type="ECO:0000313" key="2">
    <source>
        <dbReference type="EMBL" id="EHK49207.1"/>
    </source>
</evidence>
<organism evidence="2 3">
    <name type="scientific">Hypocrea atroviridis (strain ATCC 20476 / IMI 206040)</name>
    <name type="common">Trichoderma atroviride</name>
    <dbReference type="NCBI Taxonomy" id="452589"/>
    <lineage>
        <taxon>Eukaryota</taxon>
        <taxon>Fungi</taxon>
        <taxon>Dikarya</taxon>
        <taxon>Ascomycota</taxon>
        <taxon>Pezizomycotina</taxon>
        <taxon>Sordariomycetes</taxon>
        <taxon>Hypocreomycetidae</taxon>
        <taxon>Hypocreales</taxon>
        <taxon>Hypocreaceae</taxon>
        <taxon>Trichoderma</taxon>
    </lineage>
</organism>
<protein>
    <submittedName>
        <fullName evidence="2">Uncharacterized protein</fullName>
    </submittedName>
</protein>
<keyword evidence="3" id="KW-1185">Reference proteome</keyword>
<dbReference type="OrthoDB" id="47007at2759"/>
<feature type="region of interest" description="Disordered" evidence="1">
    <location>
        <begin position="252"/>
        <end position="277"/>
    </location>
</feature>
<proteinExistence type="predicted"/>
<name>G9NJY6_HYPAI</name>
<evidence type="ECO:0000313" key="3">
    <source>
        <dbReference type="Proteomes" id="UP000005426"/>
    </source>
</evidence>
<accession>G9NJY6</accession>
<dbReference type="eggNOG" id="ENOG502R9T1">
    <property type="taxonomic scope" value="Eukaryota"/>
</dbReference>
<evidence type="ECO:0000256" key="1">
    <source>
        <dbReference type="SAM" id="MobiDB-lite"/>
    </source>
</evidence>